<evidence type="ECO:0000256" key="2">
    <source>
        <dbReference type="SAM" id="Phobius"/>
    </source>
</evidence>
<dbReference type="Proteomes" id="UP000615446">
    <property type="component" value="Unassembled WGS sequence"/>
</dbReference>
<dbReference type="EMBL" id="BEXD01001333">
    <property type="protein sequence ID" value="GBB93560.1"/>
    <property type="molecule type" value="Genomic_DNA"/>
</dbReference>
<reference evidence="3 6" key="1">
    <citation type="submission" date="2017-11" db="EMBL/GenBank/DDBJ databases">
        <title>The genome of Rhizophagus clarus HR1 reveals common genetic basis of auxotrophy among arbuscular mycorrhizal fungi.</title>
        <authorList>
            <person name="Kobayashi Y."/>
        </authorList>
    </citation>
    <scope>NUCLEOTIDE SEQUENCE [LARGE SCALE GENOMIC DNA]</scope>
    <source>
        <strain evidence="3 6">HR1</strain>
    </source>
</reference>
<comment type="caution">
    <text evidence="3">The sequence shown here is derived from an EMBL/GenBank/DDBJ whole genome shotgun (WGS) entry which is preliminary data.</text>
</comment>
<evidence type="ECO:0000313" key="5">
    <source>
        <dbReference type="EMBL" id="GES99970.1"/>
    </source>
</evidence>
<evidence type="ECO:0000313" key="3">
    <source>
        <dbReference type="EMBL" id="GBB93560.1"/>
    </source>
</evidence>
<keyword evidence="2" id="KW-1133">Transmembrane helix</keyword>
<sequence length="174" mass="20249">MDSDQESSSSSSSSSSSLHQKMDSDQESSPSSSSSSSSSHPTSSIYNKSSYKEIKVSIILSFVISTFYLYLYIQKEVFIWVDSELKDVYEINNERTWAEQKENIITTLLPPLYKLMNKRYTVSNSDLLRMLHGRWRSRHRVHNIRLQGEEKAKQNKRRTKKNTRMQDVINILLT</sequence>
<evidence type="ECO:0000256" key="1">
    <source>
        <dbReference type="SAM" id="MobiDB-lite"/>
    </source>
</evidence>
<dbReference type="OrthoDB" id="2404046at2759"/>
<dbReference type="EMBL" id="BLAL01000216">
    <property type="protein sequence ID" value="GES92773.1"/>
    <property type="molecule type" value="Genomic_DNA"/>
</dbReference>
<dbReference type="AlphaFoldDB" id="A0A2Z6QU38"/>
<feature type="region of interest" description="Disordered" evidence="1">
    <location>
        <begin position="1"/>
        <end position="45"/>
    </location>
</feature>
<feature type="compositionally biased region" description="Low complexity" evidence="1">
    <location>
        <begin position="7"/>
        <end position="17"/>
    </location>
</feature>
<evidence type="ECO:0000313" key="4">
    <source>
        <dbReference type="EMBL" id="GES92773.1"/>
    </source>
</evidence>
<dbReference type="EMBL" id="BLAL01000285">
    <property type="protein sequence ID" value="GES99970.1"/>
    <property type="molecule type" value="Genomic_DNA"/>
</dbReference>
<feature type="compositionally biased region" description="Low complexity" evidence="1">
    <location>
        <begin position="28"/>
        <end position="44"/>
    </location>
</feature>
<keyword evidence="2" id="KW-0812">Transmembrane</keyword>
<accession>A0A2Z6QU38</accession>
<keyword evidence="6" id="KW-1185">Reference proteome</keyword>
<evidence type="ECO:0000313" key="6">
    <source>
        <dbReference type="Proteomes" id="UP000247702"/>
    </source>
</evidence>
<keyword evidence="2" id="KW-0472">Membrane</keyword>
<gene>
    <name evidence="4" type="ORF">RCL2_001953600</name>
    <name evidence="5" type="ORF">RCL2_002644700</name>
    <name evidence="3" type="ORF">RclHR1_21980004</name>
</gene>
<organism evidence="3 6">
    <name type="scientific">Rhizophagus clarus</name>
    <dbReference type="NCBI Taxonomy" id="94130"/>
    <lineage>
        <taxon>Eukaryota</taxon>
        <taxon>Fungi</taxon>
        <taxon>Fungi incertae sedis</taxon>
        <taxon>Mucoromycota</taxon>
        <taxon>Glomeromycotina</taxon>
        <taxon>Glomeromycetes</taxon>
        <taxon>Glomerales</taxon>
        <taxon>Glomeraceae</taxon>
        <taxon>Rhizophagus</taxon>
    </lineage>
</organism>
<protein>
    <submittedName>
        <fullName evidence="3">Uncharacterized protein</fullName>
    </submittedName>
</protein>
<feature type="transmembrane region" description="Helical" evidence="2">
    <location>
        <begin position="54"/>
        <end position="73"/>
    </location>
</feature>
<name>A0A2Z6QU38_9GLOM</name>
<proteinExistence type="predicted"/>
<reference evidence="4" key="2">
    <citation type="submission" date="2019-10" db="EMBL/GenBank/DDBJ databases">
        <title>Conservation and host-specific expression of non-tandemly repeated heterogenous ribosome RNA gene in arbuscular mycorrhizal fungi.</title>
        <authorList>
            <person name="Maeda T."/>
            <person name="Kobayashi Y."/>
            <person name="Nakagawa T."/>
            <person name="Ezawa T."/>
            <person name="Yamaguchi K."/>
            <person name="Bino T."/>
            <person name="Nishimoto Y."/>
            <person name="Shigenobu S."/>
            <person name="Kawaguchi M."/>
        </authorList>
    </citation>
    <scope>NUCLEOTIDE SEQUENCE</scope>
    <source>
        <strain evidence="4">HR1</strain>
    </source>
</reference>
<dbReference type="Proteomes" id="UP000247702">
    <property type="component" value="Unassembled WGS sequence"/>
</dbReference>